<comment type="caution">
    <text evidence="3">The sequence shown here is derived from an EMBL/GenBank/DDBJ whole genome shotgun (WGS) entry which is preliminary data.</text>
</comment>
<dbReference type="InterPro" id="IPR050523">
    <property type="entry name" value="AKR_Detox_Biosynth"/>
</dbReference>
<protein>
    <submittedName>
        <fullName evidence="3">Aldo/keto reductase</fullName>
    </submittedName>
</protein>
<reference evidence="3 4" key="1">
    <citation type="journal article" date="2019" name="Int. J. Syst. Evol. Microbiol.">
        <title>The Global Catalogue of Microorganisms (GCM) 10K type strain sequencing project: providing services to taxonomists for standard genome sequencing and annotation.</title>
        <authorList>
            <consortium name="The Broad Institute Genomics Platform"/>
            <consortium name="The Broad Institute Genome Sequencing Center for Infectious Disease"/>
            <person name="Wu L."/>
            <person name="Ma J."/>
        </authorList>
    </citation>
    <scope>NUCLEOTIDE SEQUENCE [LARGE SCALE GENOMIC DNA]</scope>
    <source>
        <strain evidence="3 4">JCM 15672</strain>
    </source>
</reference>
<dbReference type="SUPFAM" id="SSF51430">
    <property type="entry name" value="NAD(P)-linked oxidoreductase"/>
    <property type="match status" value="1"/>
</dbReference>
<evidence type="ECO:0000256" key="1">
    <source>
        <dbReference type="ARBA" id="ARBA00023002"/>
    </source>
</evidence>
<dbReference type="CDD" id="cd19086">
    <property type="entry name" value="AKR_AKR11C1"/>
    <property type="match status" value="1"/>
</dbReference>
<sequence length="329" mass="35128">MQTRVLGRTGRTVSAIGLGTWQLGADWGEVDEGDALAVLDASHGAGVTVFDTADVYGDGRSESLIGRWLAANPGAGVTVATKMGRRMPQEHGNYVLEHFRAWTDRSRRNLGVDTLDLVQLHCPPTSVFSDDAVYDALDTLVAEGAIAAYGVSVERVDEALAAIARPNVATVQIILNAFRLKPVDEVLPVARQYGVGIIARVPLASGLLSGRYTLETQFAADDHRSYNRHGEAFDVGETFSGVDYPTGVRAAAEFVELARQAAPAATPAQVALAWVAGQEGVSTVIPGARNPEQARANAAAGSLELPDSFDAAVRDLYDREIRASVHHRW</sequence>
<name>A0ABN2UFW8_9MICO</name>
<proteinExistence type="predicted"/>
<dbReference type="RefSeq" id="WP_344372997.1">
    <property type="nucleotide sequence ID" value="NZ_BAAAPW010000002.1"/>
</dbReference>
<dbReference type="Gene3D" id="3.20.20.100">
    <property type="entry name" value="NADP-dependent oxidoreductase domain"/>
    <property type="match status" value="1"/>
</dbReference>
<keyword evidence="1" id="KW-0560">Oxidoreductase</keyword>
<evidence type="ECO:0000259" key="2">
    <source>
        <dbReference type="Pfam" id="PF00248"/>
    </source>
</evidence>
<dbReference type="PANTHER" id="PTHR43364">
    <property type="entry name" value="NADH-SPECIFIC METHYLGLYOXAL REDUCTASE-RELATED"/>
    <property type="match status" value="1"/>
</dbReference>
<dbReference type="InterPro" id="IPR023210">
    <property type="entry name" value="NADP_OxRdtase_dom"/>
</dbReference>
<accession>A0ABN2UFW8</accession>
<dbReference type="Proteomes" id="UP001501196">
    <property type="component" value="Unassembled WGS sequence"/>
</dbReference>
<dbReference type="Pfam" id="PF00248">
    <property type="entry name" value="Aldo_ket_red"/>
    <property type="match status" value="1"/>
</dbReference>
<dbReference type="PANTHER" id="PTHR43364:SF4">
    <property type="entry name" value="NAD(P)-LINKED OXIDOREDUCTASE SUPERFAMILY PROTEIN"/>
    <property type="match status" value="1"/>
</dbReference>
<evidence type="ECO:0000313" key="4">
    <source>
        <dbReference type="Proteomes" id="UP001501196"/>
    </source>
</evidence>
<dbReference type="InterPro" id="IPR036812">
    <property type="entry name" value="NAD(P)_OxRdtase_dom_sf"/>
</dbReference>
<evidence type="ECO:0000313" key="3">
    <source>
        <dbReference type="EMBL" id="GAA2036334.1"/>
    </source>
</evidence>
<keyword evidence="4" id="KW-1185">Reference proteome</keyword>
<feature type="domain" description="NADP-dependent oxidoreductase" evidence="2">
    <location>
        <begin position="15"/>
        <end position="316"/>
    </location>
</feature>
<gene>
    <name evidence="3" type="ORF">GCM10009819_21170</name>
</gene>
<dbReference type="EMBL" id="BAAAPW010000002">
    <property type="protein sequence ID" value="GAA2036334.1"/>
    <property type="molecule type" value="Genomic_DNA"/>
</dbReference>
<organism evidence="3 4">
    <name type="scientific">Agromyces tropicus</name>
    <dbReference type="NCBI Taxonomy" id="555371"/>
    <lineage>
        <taxon>Bacteria</taxon>
        <taxon>Bacillati</taxon>
        <taxon>Actinomycetota</taxon>
        <taxon>Actinomycetes</taxon>
        <taxon>Micrococcales</taxon>
        <taxon>Microbacteriaceae</taxon>
        <taxon>Agromyces</taxon>
    </lineage>
</organism>